<evidence type="ECO:0000313" key="1">
    <source>
        <dbReference type="EMBL" id="AIX12578.1"/>
    </source>
</evidence>
<gene>
    <name evidence="1" type="ORF">WRP3_075</name>
</gene>
<dbReference type="OrthoDB" id="31580at10239"/>
<reference evidence="1 2" key="1">
    <citation type="journal article" date="2015" name="Appl. Environ. Microbiol.">
        <title>Lactococcal 949 group phages recognize a carbohydrate receptor on the host cell surface.</title>
        <authorList>
            <person name="Mahony J."/>
            <person name="Randazzo W."/>
            <person name="Neve H."/>
            <person name="Settanni L."/>
            <person name="van Sinderen D."/>
        </authorList>
    </citation>
    <scope>NUCLEOTIDE SEQUENCE [LARGE SCALE GENOMIC DNA]</scope>
    <source>
        <strain evidence="1">WRP3</strain>
    </source>
</reference>
<accession>A0A0D3MTC0</accession>
<dbReference type="KEGG" id="vg:24722341"/>
<keyword evidence="2" id="KW-1185">Reference proteome</keyword>
<protein>
    <submittedName>
        <fullName evidence="1">Uncharacterized protein</fullName>
    </submittedName>
</protein>
<dbReference type="Pfam" id="PF24203">
    <property type="entry name" value="Phage_ProQ_C_like"/>
    <property type="match status" value="1"/>
</dbReference>
<evidence type="ECO:0000313" key="2">
    <source>
        <dbReference type="Proteomes" id="UP000032686"/>
    </source>
</evidence>
<dbReference type="Proteomes" id="UP000032686">
    <property type="component" value="Segment"/>
</dbReference>
<name>A0A0D3MTC0_9CAUD</name>
<proteinExistence type="predicted"/>
<sequence>MSNYNEPIKYEVGKEIYLVPSDTRHEPYRARITKVGRKYAYAGTIYKGWDDLGRDFKIEIGKNRTSVEYGSTDDAYESEAIYEQYLKDKALQYHISKQLNSKIFDSNTLEVIAEVIGMESHVEIK</sequence>
<dbReference type="GeneID" id="24722341"/>
<dbReference type="RefSeq" id="YP_009147732.1">
    <property type="nucleotide sequence ID" value="NC_027341.1"/>
</dbReference>
<organism evidence="1 2">
    <name type="scientific">Lactococcus phage WRP3</name>
    <dbReference type="NCBI Taxonomy" id="1560313"/>
    <lineage>
        <taxon>Viruses</taxon>
        <taxon>Duplodnaviria</taxon>
        <taxon>Heunggongvirae</taxon>
        <taxon>Uroviricota</taxon>
        <taxon>Caudoviricetes</taxon>
        <taxon>Audreyjarvisvirus</taxon>
        <taxon>Audreyjarvisvirus WRP3</taxon>
    </lineage>
</organism>
<dbReference type="EMBL" id="KM677185">
    <property type="protein sequence ID" value="AIX12578.1"/>
    <property type="molecule type" value="Genomic_DNA"/>
</dbReference>
<dbReference type="InterPro" id="IPR056982">
    <property type="entry name" value="Phage_ProQ_C-like"/>
</dbReference>